<evidence type="ECO:0000313" key="3">
    <source>
        <dbReference type="Proteomes" id="UP000324222"/>
    </source>
</evidence>
<feature type="compositionally biased region" description="Basic residues" evidence="1">
    <location>
        <begin position="21"/>
        <end position="38"/>
    </location>
</feature>
<comment type="caution">
    <text evidence="2">The sequence shown here is derived from an EMBL/GenBank/DDBJ whole genome shotgun (WGS) entry which is preliminary data.</text>
</comment>
<gene>
    <name evidence="2" type="ORF">E2C01_045859</name>
</gene>
<dbReference type="AlphaFoldDB" id="A0A5B7FW70"/>
<keyword evidence="3" id="KW-1185">Reference proteome</keyword>
<protein>
    <submittedName>
        <fullName evidence="2">Uncharacterized protein</fullName>
    </submittedName>
</protein>
<dbReference type="Proteomes" id="UP000324222">
    <property type="component" value="Unassembled WGS sequence"/>
</dbReference>
<sequence length="112" mass="12002">MWGSSEWPPPVLICMSSSGARRGRRGTLAATRHRRHNTTRGGTPHEHVTPQHVTQSVRAFLQHTNNAARTARTHTLTAPPNMSVMSNYGGTLTHANGSAGGNTAGRGAQVKR</sequence>
<evidence type="ECO:0000313" key="2">
    <source>
        <dbReference type="EMBL" id="MPC52000.1"/>
    </source>
</evidence>
<proteinExistence type="predicted"/>
<feature type="compositionally biased region" description="Polar residues" evidence="1">
    <location>
        <begin position="87"/>
        <end position="96"/>
    </location>
</feature>
<feature type="region of interest" description="Disordered" evidence="1">
    <location>
        <begin position="14"/>
        <end position="49"/>
    </location>
</feature>
<reference evidence="2 3" key="1">
    <citation type="submission" date="2019-05" db="EMBL/GenBank/DDBJ databases">
        <title>Another draft genome of Portunus trituberculatus and its Hox gene families provides insights of decapod evolution.</title>
        <authorList>
            <person name="Jeong J.-H."/>
            <person name="Song I."/>
            <person name="Kim S."/>
            <person name="Choi T."/>
            <person name="Kim D."/>
            <person name="Ryu S."/>
            <person name="Kim W."/>
        </authorList>
    </citation>
    <scope>NUCLEOTIDE SEQUENCE [LARGE SCALE GENOMIC DNA]</scope>
    <source>
        <tissue evidence="2">Muscle</tissue>
    </source>
</reference>
<evidence type="ECO:0000256" key="1">
    <source>
        <dbReference type="SAM" id="MobiDB-lite"/>
    </source>
</evidence>
<name>A0A5B7FW70_PORTR</name>
<feature type="region of interest" description="Disordered" evidence="1">
    <location>
        <begin position="87"/>
        <end position="112"/>
    </location>
</feature>
<accession>A0A5B7FW70</accession>
<organism evidence="2 3">
    <name type="scientific">Portunus trituberculatus</name>
    <name type="common">Swimming crab</name>
    <name type="synonym">Neptunus trituberculatus</name>
    <dbReference type="NCBI Taxonomy" id="210409"/>
    <lineage>
        <taxon>Eukaryota</taxon>
        <taxon>Metazoa</taxon>
        <taxon>Ecdysozoa</taxon>
        <taxon>Arthropoda</taxon>
        <taxon>Crustacea</taxon>
        <taxon>Multicrustacea</taxon>
        <taxon>Malacostraca</taxon>
        <taxon>Eumalacostraca</taxon>
        <taxon>Eucarida</taxon>
        <taxon>Decapoda</taxon>
        <taxon>Pleocyemata</taxon>
        <taxon>Brachyura</taxon>
        <taxon>Eubrachyura</taxon>
        <taxon>Portunoidea</taxon>
        <taxon>Portunidae</taxon>
        <taxon>Portuninae</taxon>
        <taxon>Portunus</taxon>
    </lineage>
</organism>
<dbReference type="EMBL" id="VSRR010010562">
    <property type="protein sequence ID" value="MPC52000.1"/>
    <property type="molecule type" value="Genomic_DNA"/>
</dbReference>